<keyword evidence="2" id="KW-0238">DNA-binding</keyword>
<proteinExistence type="predicted"/>
<dbReference type="InterPro" id="IPR029062">
    <property type="entry name" value="Class_I_gatase-like"/>
</dbReference>
<dbReference type="PANTHER" id="PTHR43280:SF28">
    <property type="entry name" value="HTH-TYPE TRANSCRIPTIONAL ACTIVATOR RHAS"/>
    <property type="match status" value="1"/>
</dbReference>
<protein>
    <submittedName>
        <fullName evidence="5">AraC family transcriptional regulator</fullName>
    </submittedName>
</protein>
<evidence type="ECO:0000313" key="5">
    <source>
        <dbReference type="EMBL" id="OYD50227.1"/>
    </source>
</evidence>
<evidence type="ECO:0000259" key="4">
    <source>
        <dbReference type="PROSITE" id="PS01124"/>
    </source>
</evidence>
<keyword evidence="6" id="KW-1185">Reference proteome</keyword>
<comment type="caution">
    <text evidence="5">The sequence shown here is derived from an EMBL/GenBank/DDBJ whole genome shotgun (WGS) entry which is preliminary data.</text>
</comment>
<dbReference type="RefSeq" id="WP_094288739.1">
    <property type="nucleotide sequence ID" value="NZ_NOIG01000006.1"/>
</dbReference>
<dbReference type="GO" id="GO:0043565">
    <property type="term" value="F:sequence-specific DNA binding"/>
    <property type="evidence" value="ECO:0007669"/>
    <property type="project" value="InterPro"/>
</dbReference>
<organism evidence="5 6">
    <name type="scientific">Acidovorax kalamii</name>
    <dbReference type="NCBI Taxonomy" id="2004485"/>
    <lineage>
        <taxon>Bacteria</taxon>
        <taxon>Pseudomonadati</taxon>
        <taxon>Pseudomonadota</taxon>
        <taxon>Betaproteobacteria</taxon>
        <taxon>Burkholderiales</taxon>
        <taxon>Comamonadaceae</taxon>
        <taxon>Acidovorax</taxon>
    </lineage>
</organism>
<dbReference type="SUPFAM" id="SSF46689">
    <property type="entry name" value="Homeodomain-like"/>
    <property type="match status" value="2"/>
</dbReference>
<dbReference type="OrthoDB" id="8543772at2"/>
<dbReference type="Proteomes" id="UP000215441">
    <property type="component" value="Unassembled WGS sequence"/>
</dbReference>
<dbReference type="PROSITE" id="PS01124">
    <property type="entry name" value="HTH_ARAC_FAMILY_2"/>
    <property type="match status" value="1"/>
</dbReference>
<dbReference type="Gene3D" id="1.10.10.60">
    <property type="entry name" value="Homeodomain-like"/>
    <property type="match status" value="1"/>
</dbReference>
<dbReference type="EMBL" id="NOIG01000006">
    <property type="protein sequence ID" value="OYD50227.1"/>
    <property type="molecule type" value="Genomic_DNA"/>
</dbReference>
<evidence type="ECO:0000256" key="3">
    <source>
        <dbReference type="ARBA" id="ARBA00023163"/>
    </source>
</evidence>
<dbReference type="AlphaFoldDB" id="A0A235ENU7"/>
<dbReference type="GO" id="GO:0003700">
    <property type="term" value="F:DNA-binding transcription factor activity"/>
    <property type="evidence" value="ECO:0007669"/>
    <property type="project" value="InterPro"/>
</dbReference>
<dbReference type="InterPro" id="IPR009057">
    <property type="entry name" value="Homeodomain-like_sf"/>
</dbReference>
<dbReference type="Gene3D" id="3.40.50.880">
    <property type="match status" value="1"/>
</dbReference>
<name>A0A235ENU7_9BURK</name>
<dbReference type="PANTHER" id="PTHR43280">
    <property type="entry name" value="ARAC-FAMILY TRANSCRIPTIONAL REGULATOR"/>
    <property type="match status" value="1"/>
</dbReference>
<dbReference type="InterPro" id="IPR018060">
    <property type="entry name" value="HTH_AraC"/>
</dbReference>
<evidence type="ECO:0000256" key="2">
    <source>
        <dbReference type="ARBA" id="ARBA00023125"/>
    </source>
</evidence>
<keyword evidence="3" id="KW-0804">Transcription</keyword>
<accession>A0A235ENU7</accession>
<evidence type="ECO:0000313" key="6">
    <source>
        <dbReference type="Proteomes" id="UP000215441"/>
    </source>
</evidence>
<dbReference type="Pfam" id="PF12833">
    <property type="entry name" value="HTH_18"/>
    <property type="match status" value="1"/>
</dbReference>
<dbReference type="SMART" id="SM00342">
    <property type="entry name" value="HTH_ARAC"/>
    <property type="match status" value="1"/>
</dbReference>
<dbReference type="SUPFAM" id="SSF52317">
    <property type="entry name" value="Class I glutamine amidotransferase-like"/>
    <property type="match status" value="1"/>
</dbReference>
<evidence type="ECO:0000256" key="1">
    <source>
        <dbReference type="ARBA" id="ARBA00023015"/>
    </source>
</evidence>
<gene>
    <name evidence="5" type="ORF">CBY09_09170</name>
</gene>
<feature type="domain" description="HTH araC/xylS-type" evidence="4">
    <location>
        <begin position="246"/>
        <end position="344"/>
    </location>
</feature>
<reference evidence="5 6" key="1">
    <citation type="submission" date="2017-07" db="EMBL/GenBank/DDBJ databases">
        <title>Acidovorax KNDSW TSA 6 genome sequence and assembly.</title>
        <authorList>
            <person name="Mayilraj S."/>
        </authorList>
    </citation>
    <scope>NUCLEOTIDE SEQUENCE [LARGE SCALE GENOMIC DNA]</scope>
    <source>
        <strain evidence="5 6">KNDSW-TSA6</strain>
    </source>
</reference>
<sequence>MPPSPLSLPAAPPKPPVFRVDIPLLPESAVGSALQLIDLLRGANLLASLRLGAQAPRLAWRLLDAEGLPLAPLPGPLAAYVTPDDGTVAPAPAQALLIPSFHAPDIPAIRAVAARHQALSRQLGIALDAGQKLLTVGNGAWLAAQSGRLNGRQACLPWFYIAGFERDFPGIGHSLGQDLSDDGPWLSCALPSNVNLLAIALVRQALGPELAAACETVMAPDHQRARAALQANAQQHIPATRDSTLARAIAWMEAHLDQPYSLDRLAEAASVSTRTLLRHFQQELSQSPLDHLHSLRCARAKVLLEVTLESVPSIAVACGYADPAAFRRIFVRYTGMAPAEYRKRHALRAPRRRWRVEVK</sequence>
<keyword evidence="1" id="KW-0805">Transcription regulation</keyword>